<name>A0A1V1PC37_9BACT</name>
<gene>
    <name evidence="1" type="ORF">OMM_07611</name>
</gene>
<dbReference type="EMBL" id="ATBP01000166">
    <property type="protein sequence ID" value="ETR72265.1"/>
    <property type="molecule type" value="Genomic_DNA"/>
</dbReference>
<protein>
    <submittedName>
        <fullName evidence="1">Uncharacterized protein</fullName>
    </submittedName>
</protein>
<accession>A0A1V1PC37</accession>
<dbReference type="Proteomes" id="UP000189670">
    <property type="component" value="Unassembled WGS sequence"/>
</dbReference>
<proteinExistence type="predicted"/>
<evidence type="ECO:0000313" key="1">
    <source>
        <dbReference type="EMBL" id="ETR72265.1"/>
    </source>
</evidence>
<dbReference type="AlphaFoldDB" id="A0A1V1PC37"/>
<evidence type="ECO:0000313" key="2">
    <source>
        <dbReference type="Proteomes" id="UP000189670"/>
    </source>
</evidence>
<organism evidence="1 2">
    <name type="scientific">Candidatus Magnetoglobus multicellularis str. Araruama</name>
    <dbReference type="NCBI Taxonomy" id="890399"/>
    <lineage>
        <taxon>Bacteria</taxon>
        <taxon>Pseudomonadati</taxon>
        <taxon>Thermodesulfobacteriota</taxon>
        <taxon>Desulfobacteria</taxon>
        <taxon>Desulfobacterales</taxon>
        <taxon>Desulfobacteraceae</taxon>
        <taxon>Candidatus Magnetoglobus</taxon>
    </lineage>
</organism>
<sequence length="102" mass="12370">MIWLRLIEATARLFFEEEMFHSFCGLYFQYRKLIFPIAMFTDQARWEKPISATYKLKLLDYPINEYHYHQIKLKSYDSETFEALAKTNPLAYAYLPAIDKLW</sequence>
<comment type="caution">
    <text evidence="1">The sequence shown here is derived from an EMBL/GenBank/DDBJ whole genome shotgun (WGS) entry which is preliminary data.</text>
</comment>
<reference evidence="2" key="1">
    <citation type="submission" date="2012-11" db="EMBL/GenBank/DDBJ databases">
        <authorList>
            <person name="Lucero-Rivera Y.E."/>
            <person name="Tovar-Ramirez D."/>
        </authorList>
    </citation>
    <scope>NUCLEOTIDE SEQUENCE [LARGE SCALE GENOMIC DNA]</scope>
    <source>
        <strain evidence="2">Araruama</strain>
    </source>
</reference>